<evidence type="ECO:0000256" key="3">
    <source>
        <dbReference type="ARBA" id="ARBA00022448"/>
    </source>
</evidence>
<keyword evidence="3 8" id="KW-0813">Transport</keyword>
<proteinExistence type="inferred from homology"/>
<dbReference type="Gene3D" id="1.20.1080.10">
    <property type="entry name" value="Glycerol uptake facilitator protein"/>
    <property type="match status" value="1"/>
</dbReference>
<keyword evidence="6 9" id="KW-1133">Transmembrane helix</keyword>
<dbReference type="SUPFAM" id="SSF81338">
    <property type="entry name" value="Aquaporin-like"/>
    <property type="match status" value="1"/>
</dbReference>
<dbReference type="EMBL" id="GIBP01007196">
    <property type="protein sequence ID" value="NDV36165.1"/>
    <property type="molecule type" value="Transcribed_RNA"/>
</dbReference>
<dbReference type="InterPro" id="IPR000425">
    <property type="entry name" value="MIP"/>
</dbReference>
<evidence type="ECO:0000313" key="10">
    <source>
        <dbReference type="EMBL" id="NDV36165.1"/>
    </source>
</evidence>
<keyword evidence="5 8" id="KW-0812">Transmembrane</keyword>
<dbReference type="InterPro" id="IPR023271">
    <property type="entry name" value="Aquaporin-like"/>
</dbReference>
<organism evidence="10">
    <name type="scientific">Arcella intermedia</name>
    <dbReference type="NCBI Taxonomy" id="1963864"/>
    <lineage>
        <taxon>Eukaryota</taxon>
        <taxon>Amoebozoa</taxon>
        <taxon>Tubulinea</taxon>
        <taxon>Elardia</taxon>
        <taxon>Arcellinida</taxon>
        <taxon>Sphaerothecina</taxon>
        <taxon>Arcellidae</taxon>
        <taxon>Arcella</taxon>
    </lineage>
</organism>
<comment type="similarity">
    <text evidence="2 8">Belongs to the MIP/aquaporin (TC 1.A.8) family.</text>
</comment>
<keyword evidence="7 9" id="KW-0472">Membrane</keyword>
<sequence>MMFVFMGTGLIVSYNQDKTRGGDLGAGLVSIAFGFGISLSTMIYTVANISGGHLNPAVTIGLLTIRQIELFKAIGYIACQLGGGIVGTALMYGVMPDNITEQVYMGATRLAFGVTPAEGCALEICLTFILVFTVCATAELSGDLKSMGRFAPLAIGYSVLVDHMIGVPFTGASMNPARSFGPAVVGGYWLNHWVYWVGPIVGGILAAVLYHYLFIIEED</sequence>
<dbReference type="InterPro" id="IPR022357">
    <property type="entry name" value="MIP_CS"/>
</dbReference>
<evidence type="ECO:0000256" key="9">
    <source>
        <dbReference type="SAM" id="Phobius"/>
    </source>
</evidence>
<dbReference type="PRINTS" id="PR00783">
    <property type="entry name" value="MINTRINSICP"/>
</dbReference>
<evidence type="ECO:0008006" key="11">
    <source>
        <dbReference type="Google" id="ProtNLM"/>
    </source>
</evidence>
<feature type="transmembrane region" description="Helical" evidence="9">
    <location>
        <begin position="150"/>
        <end position="173"/>
    </location>
</feature>
<dbReference type="PANTHER" id="PTHR19139:SF199">
    <property type="entry name" value="MIP17260P"/>
    <property type="match status" value="1"/>
</dbReference>
<dbReference type="GO" id="GO:0005886">
    <property type="term" value="C:plasma membrane"/>
    <property type="evidence" value="ECO:0007669"/>
    <property type="project" value="UniProtKB-SubCell"/>
</dbReference>
<feature type="transmembrane region" description="Helical" evidence="9">
    <location>
        <begin position="25"/>
        <end position="47"/>
    </location>
</feature>
<evidence type="ECO:0000256" key="2">
    <source>
        <dbReference type="ARBA" id="ARBA00006175"/>
    </source>
</evidence>
<evidence type="ECO:0000256" key="8">
    <source>
        <dbReference type="RuleBase" id="RU000477"/>
    </source>
</evidence>
<keyword evidence="4" id="KW-1003">Cell membrane</keyword>
<dbReference type="InterPro" id="IPR034294">
    <property type="entry name" value="Aquaporin_transptr"/>
</dbReference>
<dbReference type="PANTHER" id="PTHR19139">
    <property type="entry name" value="AQUAPORIN TRANSPORTER"/>
    <property type="match status" value="1"/>
</dbReference>
<dbReference type="GO" id="GO:0015250">
    <property type="term" value="F:water channel activity"/>
    <property type="evidence" value="ECO:0007669"/>
    <property type="project" value="TreeGrafter"/>
</dbReference>
<feature type="transmembrane region" description="Helical" evidence="9">
    <location>
        <begin position="193"/>
        <end position="215"/>
    </location>
</feature>
<dbReference type="PROSITE" id="PS00221">
    <property type="entry name" value="MIP"/>
    <property type="match status" value="1"/>
</dbReference>
<dbReference type="Pfam" id="PF00230">
    <property type="entry name" value="MIP"/>
    <property type="match status" value="1"/>
</dbReference>
<evidence type="ECO:0000256" key="6">
    <source>
        <dbReference type="ARBA" id="ARBA00022989"/>
    </source>
</evidence>
<evidence type="ECO:0000256" key="7">
    <source>
        <dbReference type="ARBA" id="ARBA00023136"/>
    </source>
</evidence>
<evidence type="ECO:0000256" key="4">
    <source>
        <dbReference type="ARBA" id="ARBA00022475"/>
    </source>
</evidence>
<feature type="transmembrane region" description="Helical" evidence="9">
    <location>
        <begin position="115"/>
        <end position="138"/>
    </location>
</feature>
<evidence type="ECO:0000256" key="1">
    <source>
        <dbReference type="ARBA" id="ARBA00004651"/>
    </source>
</evidence>
<dbReference type="CDD" id="cd00333">
    <property type="entry name" value="MIP"/>
    <property type="match status" value="1"/>
</dbReference>
<name>A0A6B2LGN5_9EUKA</name>
<reference evidence="10" key="1">
    <citation type="journal article" date="2020" name="J. Eukaryot. Microbiol.">
        <title>De novo Sequencing, Assembly and Annotation of the Transcriptome for the Free-Living Testate Amoeba Arcella intermedia.</title>
        <authorList>
            <person name="Ribeiro G.M."/>
            <person name="Porfirio-Sousa A.L."/>
            <person name="Maurer-Alcala X.X."/>
            <person name="Katz L.A."/>
            <person name="Lahr D.J.G."/>
        </authorList>
    </citation>
    <scope>NUCLEOTIDE SEQUENCE</scope>
</reference>
<dbReference type="AlphaFoldDB" id="A0A6B2LGN5"/>
<accession>A0A6B2LGN5</accession>
<evidence type="ECO:0000256" key="5">
    <source>
        <dbReference type="ARBA" id="ARBA00022692"/>
    </source>
</evidence>
<feature type="transmembrane region" description="Helical" evidence="9">
    <location>
        <begin position="73"/>
        <end position="95"/>
    </location>
</feature>
<dbReference type="NCBIfam" id="TIGR00861">
    <property type="entry name" value="MIP"/>
    <property type="match status" value="1"/>
</dbReference>
<comment type="subcellular location">
    <subcellularLocation>
        <location evidence="1">Cell membrane</location>
        <topology evidence="1">Multi-pass membrane protein</topology>
    </subcellularLocation>
</comment>
<protein>
    <recommendedName>
        <fullName evidence="11">Aquaporin</fullName>
    </recommendedName>
</protein>